<evidence type="ECO:0000256" key="1">
    <source>
        <dbReference type="ARBA" id="ARBA00023015"/>
    </source>
</evidence>
<dbReference type="RefSeq" id="WP_057821769.1">
    <property type="nucleotide sequence ID" value="NZ_AZEC01000013.1"/>
</dbReference>
<evidence type="ECO:0000256" key="2">
    <source>
        <dbReference type="ARBA" id="ARBA00023125"/>
    </source>
</evidence>
<dbReference type="Proteomes" id="UP000051330">
    <property type="component" value="Unassembled WGS sequence"/>
</dbReference>
<dbReference type="Pfam" id="PF00440">
    <property type="entry name" value="TetR_N"/>
    <property type="match status" value="1"/>
</dbReference>
<gene>
    <name evidence="6" type="ORF">FD09_GL000802</name>
</gene>
<dbReference type="OrthoDB" id="9780939at2"/>
<dbReference type="SUPFAM" id="SSF48498">
    <property type="entry name" value="Tetracyclin repressor-like, C-terminal domain"/>
    <property type="match status" value="1"/>
</dbReference>
<evidence type="ECO:0000259" key="5">
    <source>
        <dbReference type="PROSITE" id="PS50977"/>
    </source>
</evidence>
<comment type="caution">
    <text evidence="6">The sequence shown here is derived from an EMBL/GenBank/DDBJ whole genome shotgun (WGS) entry which is preliminary data.</text>
</comment>
<proteinExistence type="predicted"/>
<accession>A0A0R1N088</accession>
<dbReference type="PRINTS" id="PR00455">
    <property type="entry name" value="HTHTETR"/>
</dbReference>
<reference evidence="6 7" key="1">
    <citation type="journal article" date="2015" name="Genome Announc.">
        <title>Expanding the biotechnology potential of lactobacilli through comparative genomics of 213 strains and associated genera.</title>
        <authorList>
            <person name="Sun Z."/>
            <person name="Harris H.M."/>
            <person name="McCann A."/>
            <person name="Guo C."/>
            <person name="Argimon S."/>
            <person name="Zhang W."/>
            <person name="Yang X."/>
            <person name="Jeffery I.B."/>
            <person name="Cooney J.C."/>
            <person name="Kagawa T.F."/>
            <person name="Liu W."/>
            <person name="Song Y."/>
            <person name="Salvetti E."/>
            <person name="Wrobel A."/>
            <person name="Rasinkangas P."/>
            <person name="Parkhill J."/>
            <person name="Rea M.C."/>
            <person name="O'Sullivan O."/>
            <person name="Ritari J."/>
            <person name="Douillard F.P."/>
            <person name="Paul Ross R."/>
            <person name="Yang R."/>
            <person name="Briner A.E."/>
            <person name="Felis G.E."/>
            <person name="de Vos W.M."/>
            <person name="Barrangou R."/>
            <person name="Klaenhammer T.R."/>
            <person name="Caufield P.W."/>
            <person name="Cui Y."/>
            <person name="Zhang H."/>
            <person name="O'Toole P.W."/>
        </authorList>
    </citation>
    <scope>NUCLEOTIDE SEQUENCE [LARGE SCALE GENOMIC DNA]</scope>
    <source>
        <strain evidence="6 7">DSM 12744</strain>
    </source>
</reference>
<evidence type="ECO:0000313" key="6">
    <source>
        <dbReference type="EMBL" id="KRL11077.1"/>
    </source>
</evidence>
<evidence type="ECO:0000313" key="7">
    <source>
        <dbReference type="Proteomes" id="UP000051330"/>
    </source>
</evidence>
<feature type="domain" description="HTH tetR-type" evidence="5">
    <location>
        <begin position="8"/>
        <end position="68"/>
    </location>
</feature>
<dbReference type="EMBL" id="AZEC01000013">
    <property type="protein sequence ID" value="KRL11077.1"/>
    <property type="molecule type" value="Genomic_DNA"/>
</dbReference>
<evidence type="ECO:0000256" key="4">
    <source>
        <dbReference type="PROSITE-ProRule" id="PRU00335"/>
    </source>
</evidence>
<organism evidence="6 7">
    <name type="scientific">Schleiferilactobacillus perolens DSM 12744</name>
    <dbReference type="NCBI Taxonomy" id="1423792"/>
    <lineage>
        <taxon>Bacteria</taxon>
        <taxon>Bacillati</taxon>
        <taxon>Bacillota</taxon>
        <taxon>Bacilli</taxon>
        <taxon>Lactobacillales</taxon>
        <taxon>Lactobacillaceae</taxon>
        <taxon>Schleiferilactobacillus</taxon>
    </lineage>
</organism>
<keyword evidence="7" id="KW-1185">Reference proteome</keyword>
<sequence>MKDVTTDPQKVERILHTAMVIFGQQGFIKSKTDDIAAQAGVSKGLIFHYFGNKQSLYIDTYHAAFDRLYTLVDQQVWTDATSLTDMVTRATRYKIKMQLEYPVEFRFLMQAYIDTPHFPPRLQKEMRTMMQRTQEIGNGYIADMMKKIQLRPGVQMADVLAVVNAVTSSIMLQAQHAIAANHYTKIEDLESLIADIDRQLTVVEHGFLPD</sequence>
<protein>
    <submittedName>
        <fullName evidence="6">Transcriptional regulator</fullName>
    </submittedName>
</protein>
<dbReference type="InterPro" id="IPR009057">
    <property type="entry name" value="Homeodomain-like_sf"/>
</dbReference>
<dbReference type="AlphaFoldDB" id="A0A0R1N088"/>
<dbReference type="InterPro" id="IPR001647">
    <property type="entry name" value="HTH_TetR"/>
</dbReference>
<dbReference type="Gene3D" id="1.10.357.10">
    <property type="entry name" value="Tetracycline Repressor, domain 2"/>
    <property type="match status" value="1"/>
</dbReference>
<keyword evidence="2 4" id="KW-0238">DNA-binding</keyword>
<dbReference type="STRING" id="1423792.FD09_GL000802"/>
<dbReference type="PROSITE" id="PS50977">
    <property type="entry name" value="HTH_TETR_2"/>
    <property type="match status" value="1"/>
</dbReference>
<dbReference type="PANTHER" id="PTHR47506:SF1">
    <property type="entry name" value="HTH-TYPE TRANSCRIPTIONAL REGULATOR YJDC"/>
    <property type="match status" value="1"/>
</dbReference>
<name>A0A0R1N088_9LACO</name>
<dbReference type="InterPro" id="IPR036271">
    <property type="entry name" value="Tet_transcr_reg_TetR-rel_C_sf"/>
</dbReference>
<dbReference type="PANTHER" id="PTHR47506">
    <property type="entry name" value="TRANSCRIPTIONAL REGULATORY PROTEIN"/>
    <property type="match status" value="1"/>
</dbReference>
<keyword evidence="3" id="KW-0804">Transcription</keyword>
<feature type="DNA-binding region" description="H-T-H motif" evidence="4">
    <location>
        <begin position="31"/>
        <end position="50"/>
    </location>
</feature>
<dbReference type="Gene3D" id="1.10.10.60">
    <property type="entry name" value="Homeodomain-like"/>
    <property type="match status" value="1"/>
</dbReference>
<dbReference type="PATRIC" id="fig|1423792.3.peg.818"/>
<keyword evidence="1" id="KW-0805">Transcription regulation</keyword>
<evidence type="ECO:0000256" key="3">
    <source>
        <dbReference type="ARBA" id="ARBA00023163"/>
    </source>
</evidence>
<dbReference type="SUPFAM" id="SSF46689">
    <property type="entry name" value="Homeodomain-like"/>
    <property type="match status" value="1"/>
</dbReference>
<dbReference type="GO" id="GO:0003677">
    <property type="term" value="F:DNA binding"/>
    <property type="evidence" value="ECO:0007669"/>
    <property type="project" value="UniProtKB-UniRule"/>
</dbReference>